<dbReference type="EMBL" id="MU251607">
    <property type="protein sequence ID" value="KAG9231358.1"/>
    <property type="molecule type" value="Genomic_DNA"/>
</dbReference>
<sequence>MKPSKSWQHLETTALQDQPRMCKHIFLSQVQYGGLPGLYFTPLAQQGLMKNAFLQLGRALLDMGVPKVQPSHVAREVGGLRRELSGGMSRDRKELMRQHVLGLRTERERRVAELYLARYPGFVLDENGKLDYGLRD</sequence>
<dbReference type="Proteomes" id="UP000824998">
    <property type="component" value="Unassembled WGS sequence"/>
</dbReference>
<keyword evidence="2" id="KW-1185">Reference proteome</keyword>
<dbReference type="OrthoDB" id="3545889at2759"/>
<gene>
    <name evidence="1" type="ORF">BJ875DRAFT_122856</name>
</gene>
<comment type="caution">
    <text evidence="1">The sequence shown here is derived from an EMBL/GenBank/DDBJ whole genome shotgun (WGS) entry which is preliminary data.</text>
</comment>
<protein>
    <submittedName>
        <fullName evidence="1">Uncharacterized protein</fullName>
    </submittedName>
</protein>
<evidence type="ECO:0000313" key="1">
    <source>
        <dbReference type="EMBL" id="KAG9231358.1"/>
    </source>
</evidence>
<accession>A0A9P8C2D7</accession>
<proteinExistence type="predicted"/>
<dbReference type="AlphaFoldDB" id="A0A9P8C2D7"/>
<name>A0A9P8C2D7_9HELO</name>
<reference evidence="1" key="1">
    <citation type="journal article" date="2021" name="IMA Fungus">
        <title>Genomic characterization of three marine fungi, including Emericellopsis atlantica sp. nov. with signatures of a generalist lifestyle and marine biomass degradation.</title>
        <authorList>
            <person name="Hagestad O.C."/>
            <person name="Hou L."/>
            <person name="Andersen J.H."/>
            <person name="Hansen E.H."/>
            <person name="Altermark B."/>
            <person name="Li C."/>
            <person name="Kuhnert E."/>
            <person name="Cox R.J."/>
            <person name="Crous P.W."/>
            <person name="Spatafora J.W."/>
            <person name="Lail K."/>
            <person name="Amirebrahimi M."/>
            <person name="Lipzen A."/>
            <person name="Pangilinan J."/>
            <person name="Andreopoulos W."/>
            <person name="Hayes R.D."/>
            <person name="Ng V."/>
            <person name="Grigoriev I.V."/>
            <person name="Jackson S.A."/>
            <person name="Sutton T.D.S."/>
            <person name="Dobson A.D.W."/>
            <person name="Rama T."/>
        </authorList>
    </citation>
    <scope>NUCLEOTIDE SEQUENCE</scope>
    <source>
        <strain evidence="1">TRa018bII</strain>
    </source>
</reference>
<evidence type="ECO:0000313" key="2">
    <source>
        <dbReference type="Proteomes" id="UP000824998"/>
    </source>
</evidence>
<organism evidence="1 2">
    <name type="scientific">Amylocarpus encephaloides</name>
    <dbReference type="NCBI Taxonomy" id="45428"/>
    <lineage>
        <taxon>Eukaryota</taxon>
        <taxon>Fungi</taxon>
        <taxon>Dikarya</taxon>
        <taxon>Ascomycota</taxon>
        <taxon>Pezizomycotina</taxon>
        <taxon>Leotiomycetes</taxon>
        <taxon>Helotiales</taxon>
        <taxon>Helotiales incertae sedis</taxon>
        <taxon>Amylocarpus</taxon>
    </lineage>
</organism>